<evidence type="ECO:0000313" key="1">
    <source>
        <dbReference type="EnsemblPlants" id="AVESA.00010b.r2.3AG0418600.1.CDS"/>
    </source>
</evidence>
<organism evidence="1 2">
    <name type="scientific">Avena sativa</name>
    <name type="common">Oat</name>
    <dbReference type="NCBI Taxonomy" id="4498"/>
    <lineage>
        <taxon>Eukaryota</taxon>
        <taxon>Viridiplantae</taxon>
        <taxon>Streptophyta</taxon>
        <taxon>Embryophyta</taxon>
        <taxon>Tracheophyta</taxon>
        <taxon>Spermatophyta</taxon>
        <taxon>Magnoliopsida</taxon>
        <taxon>Liliopsida</taxon>
        <taxon>Poales</taxon>
        <taxon>Poaceae</taxon>
        <taxon>BOP clade</taxon>
        <taxon>Pooideae</taxon>
        <taxon>Poodae</taxon>
        <taxon>Poeae</taxon>
        <taxon>Poeae Chloroplast Group 1 (Aveneae type)</taxon>
        <taxon>Aveninae</taxon>
        <taxon>Avena</taxon>
    </lineage>
</organism>
<reference evidence="1" key="1">
    <citation type="submission" date="2021-05" db="EMBL/GenBank/DDBJ databases">
        <authorList>
            <person name="Scholz U."/>
            <person name="Mascher M."/>
            <person name="Fiebig A."/>
        </authorList>
    </citation>
    <scope>NUCLEOTIDE SEQUENCE [LARGE SCALE GENOMIC DNA]</scope>
</reference>
<accession>A0ACD5VER5</accession>
<keyword evidence="2" id="KW-1185">Reference proteome</keyword>
<dbReference type="Proteomes" id="UP001732700">
    <property type="component" value="Chromosome 3A"/>
</dbReference>
<dbReference type="EnsemblPlants" id="AVESA.00010b.r2.3AG0418600.1">
    <property type="protein sequence ID" value="AVESA.00010b.r2.3AG0418600.1.CDS"/>
    <property type="gene ID" value="AVESA.00010b.r2.3AG0418600"/>
</dbReference>
<name>A0ACD5VER5_AVESA</name>
<evidence type="ECO:0000313" key="2">
    <source>
        <dbReference type="Proteomes" id="UP001732700"/>
    </source>
</evidence>
<reference evidence="1" key="2">
    <citation type="submission" date="2025-09" db="UniProtKB">
        <authorList>
            <consortium name="EnsemblPlants"/>
        </authorList>
    </citation>
    <scope>IDENTIFICATION</scope>
</reference>
<protein>
    <submittedName>
        <fullName evidence="1">Uncharacterized protein</fullName>
    </submittedName>
</protein>
<sequence length="1131" mass="129305">MPRSTRRRSRKHGREERDRSDSDEEPRPREQEDRKVSARDSKEHEKRLSSGAAMLPNAGEASGSSVEGQKKRKSRGEQETVARDEEDERLNYHDSKKSRNSDGDVKGKSARKSKEYDRSDEVGRRKSDKGTLLEEHSAGEHRRVKERGEELEEERLKASKQVPVMKEDSVDQQYKMVKDRSRDHEKGYEGRHDASLNAVQINKEVKSRHLDSDKARDKCNGTEDHQREDELHDGELEKNEGHRRTKDQSVGKDESQGGSRERQTMPRDVRPKINGNEQQHTDEKIKDDMPRGVEKRKEKYKDDRSKVQDRHKSNKYKDDRHKEEERHRDERYKEERSRHEDRHRDVKYKEEKSKEEGRYKDERYKEKPINEEKPRNERSDDSSREKHRDDTYRNHRNKDSGSRDVRSSKDNTRDRSLEKHYKEELNYSESRYNKSRLHDNEDDASAADRRSTKYRDDSKGKKRSYEESVHNGDLERRNAKEYHGDATTKHKSEVGSFLSSEDRRREYEKVDSRRRDFERKSPSRSSTHHVKEQSRHFPKQEESSPTEYGADLGRQRRTSDFQSVEGLSKIDANSNGSSLPSKDGRSSRSDGRPIHFNDRPPSVSNRQVPIRNNQRHSLDVVDSSVKNGNTRHHELLLNCRATENYQSASPGHLHPAPDRSEMDTPRSFDDDTRSQVRERRSSSRSRRSGTIDTARGHGNTWNNPSSWPKPVPNGFGPFQHGPPARGFHPAIHQFPQSWMRPPMDMNHAGVHYPLHGHPETFSQFAQPFPWHNPAEEPYLSRLPGWDANRSVFEEYSDSYGRKDLGRNKDPDFQQQSESEVTLPSHTSDEPSLIQFPAQNQSESSEVKTVDESIAEKADAPAPKYRSERTPGPSNVEADSLFCSNYFKSLDISTSLASPELYKKCITMVGELESARSCKFSMHRCLKNNTSKHEHQVQGSKYMIKSIFSGTTTSFFENAMALYSSSTGSRKSKTLASSSQPESEEISKEASVEGNVTVAEDRALPCTDMCDEELHNDQPRHGADSSIPGEAGLAKDCGNAEDKVGSDLGHKSLGSNHSESHASNALELQVQGNVEGQLPHDAKALQPCCNPKEEVSGVISDATFASGSQSCEDVMPDCRVNLKRIPCSPGST</sequence>
<proteinExistence type="predicted"/>